<keyword evidence="4" id="KW-1185">Reference proteome</keyword>
<dbReference type="Pfam" id="PF24016">
    <property type="entry name" value="DUF7330"/>
    <property type="match status" value="1"/>
</dbReference>
<evidence type="ECO:0000259" key="2">
    <source>
        <dbReference type="Pfam" id="PF24016"/>
    </source>
</evidence>
<organism evidence="3 4">
    <name type="scientific">Lactarius akahatsu</name>
    <dbReference type="NCBI Taxonomy" id="416441"/>
    <lineage>
        <taxon>Eukaryota</taxon>
        <taxon>Fungi</taxon>
        <taxon>Dikarya</taxon>
        <taxon>Basidiomycota</taxon>
        <taxon>Agaricomycotina</taxon>
        <taxon>Agaricomycetes</taxon>
        <taxon>Russulales</taxon>
        <taxon>Russulaceae</taxon>
        <taxon>Lactarius</taxon>
    </lineage>
</organism>
<feature type="domain" description="DUF7330" evidence="2">
    <location>
        <begin position="12"/>
        <end position="161"/>
    </location>
</feature>
<protein>
    <recommendedName>
        <fullName evidence="2">DUF7330 domain-containing protein</fullName>
    </recommendedName>
</protein>
<dbReference type="InterPro" id="IPR055754">
    <property type="entry name" value="DUF7330"/>
</dbReference>
<dbReference type="AlphaFoldDB" id="A0AAD4LSC1"/>
<feature type="region of interest" description="Disordered" evidence="1">
    <location>
        <begin position="155"/>
        <end position="179"/>
    </location>
</feature>
<gene>
    <name evidence="3" type="ORF">EDB92DRAFT_1790076</name>
</gene>
<reference evidence="3" key="1">
    <citation type="submission" date="2022-01" db="EMBL/GenBank/DDBJ databases">
        <title>Comparative genomics reveals a dynamic genome evolution in the ectomycorrhizal milk-cap (Lactarius) mushrooms.</title>
        <authorList>
            <consortium name="DOE Joint Genome Institute"/>
            <person name="Lebreton A."/>
            <person name="Tang N."/>
            <person name="Kuo A."/>
            <person name="LaButti K."/>
            <person name="Drula E."/>
            <person name="Barry K."/>
            <person name="Clum A."/>
            <person name="Lipzen A."/>
            <person name="Mousain D."/>
            <person name="Ng V."/>
            <person name="Wang R."/>
            <person name="Wang X."/>
            <person name="Dai Y."/>
            <person name="Henrissat B."/>
            <person name="Grigoriev I.V."/>
            <person name="Guerin-Laguette A."/>
            <person name="Yu F."/>
            <person name="Martin F.M."/>
        </authorList>
    </citation>
    <scope>NUCLEOTIDE SEQUENCE</scope>
    <source>
        <strain evidence="3">QP</strain>
    </source>
</reference>
<proteinExistence type="predicted"/>
<evidence type="ECO:0000313" key="3">
    <source>
        <dbReference type="EMBL" id="KAH9000456.1"/>
    </source>
</evidence>
<feature type="non-terminal residue" evidence="3">
    <location>
        <position position="228"/>
    </location>
</feature>
<evidence type="ECO:0000313" key="4">
    <source>
        <dbReference type="Proteomes" id="UP001201163"/>
    </source>
</evidence>
<sequence>PVPPKICDARTNYLCVSKKDVAIEGQYFIDLSIPPPAIHIVSGAKNLSLYTTSGAVTADVWVTGNNKLKRASIKLCSDNGRVCAKISERRPSLDIELWANYGNVSLSLPRCFRGPMTIRSPHERIAFSAALERRVAPLSDVQGVRVYFVGDQPRSGRWRGDVGEEGRKDAGGSLEEPLDELSVGGRHTSVQINWDGEPELPQMIQNGWKDFRSGKVRFLMSGRVKSLL</sequence>
<name>A0AAD4LSC1_9AGAM</name>
<feature type="compositionally biased region" description="Basic and acidic residues" evidence="1">
    <location>
        <begin position="158"/>
        <end position="170"/>
    </location>
</feature>
<comment type="caution">
    <text evidence="3">The sequence shown here is derived from an EMBL/GenBank/DDBJ whole genome shotgun (WGS) entry which is preliminary data.</text>
</comment>
<dbReference type="Proteomes" id="UP001201163">
    <property type="component" value="Unassembled WGS sequence"/>
</dbReference>
<evidence type="ECO:0000256" key="1">
    <source>
        <dbReference type="SAM" id="MobiDB-lite"/>
    </source>
</evidence>
<dbReference type="EMBL" id="JAKELL010000002">
    <property type="protein sequence ID" value="KAH9000456.1"/>
    <property type="molecule type" value="Genomic_DNA"/>
</dbReference>
<accession>A0AAD4LSC1</accession>